<evidence type="ECO:0000256" key="6">
    <source>
        <dbReference type="ARBA" id="ARBA00023015"/>
    </source>
</evidence>
<keyword evidence="3" id="KW-0677">Repeat</keyword>
<dbReference type="SUPFAM" id="SSF54695">
    <property type="entry name" value="POZ domain"/>
    <property type="match status" value="1"/>
</dbReference>
<dbReference type="PANTHER" id="PTHR46105:SF5">
    <property type="entry name" value="ZINC FINGER AND BTB DOMAIN-CONTAINING PROTEIN 44 ISOFORM X1"/>
    <property type="match status" value="1"/>
</dbReference>
<dbReference type="InterPro" id="IPR000210">
    <property type="entry name" value="BTB/POZ_dom"/>
</dbReference>
<dbReference type="Proteomes" id="UP000472263">
    <property type="component" value="Chromosome 13"/>
</dbReference>
<name>A0A667Y071_9TELE</name>
<evidence type="ECO:0000256" key="8">
    <source>
        <dbReference type="ARBA" id="ARBA00023163"/>
    </source>
</evidence>
<accession>A0A667Y071</accession>
<keyword evidence="12" id="KW-1185">Reference proteome</keyword>
<comment type="subcellular location">
    <subcellularLocation>
        <location evidence="1">Nucleus</location>
    </subcellularLocation>
</comment>
<organism evidence="11 12">
    <name type="scientific">Myripristis murdjan</name>
    <name type="common">pinecone soldierfish</name>
    <dbReference type="NCBI Taxonomy" id="586833"/>
    <lineage>
        <taxon>Eukaryota</taxon>
        <taxon>Metazoa</taxon>
        <taxon>Chordata</taxon>
        <taxon>Craniata</taxon>
        <taxon>Vertebrata</taxon>
        <taxon>Euteleostomi</taxon>
        <taxon>Actinopterygii</taxon>
        <taxon>Neopterygii</taxon>
        <taxon>Teleostei</taxon>
        <taxon>Neoteleostei</taxon>
        <taxon>Acanthomorphata</taxon>
        <taxon>Holocentriformes</taxon>
        <taxon>Holocentridae</taxon>
        <taxon>Myripristis</taxon>
    </lineage>
</organism>
<evidence type="ECO:0000313" key="11">
    <source>
        <dbReference type="Ensembl" id="ENSMMDP00005023270.1"/>
    </source>
</evidence>
<dbReference type="AlphaFoldDB" id="A0A667Y071"/>
<dbReference type="Pfam" id="PF00651">
    <property type="entry name" value="BTB"/>
    <property type="match status" value="1"/>
</dbReference>
<sequence length="101" mass="11043">MTVVSPCTHNLMDSTHPYTVLSKLNEQRSQGLFCDVTIVVEDVKFRAHRNILAACSGYFRNALTAPEAWSSTVPVPVMTPPPLDSVAETEKRTDTVVPIAA</sequence>
<feature type="domain" description="BTB" evidence="10">
    <location>
        <begin position="34"/>
        <end position="64"/>
    </location>
</feature>
<dbReference type="GO" id="GO:0008270">
    <property type="term" value="F:zinc ion binding"/>
    <property type="evidence" value="ECO:0007669"/>
    <property type="project" value="UniProtKB-KW"/>
</dbReference>
<keyword evidence="4" id="KW-0863">Zinc-finger</keyword>
<keyword evidence="2" id="KW-0479">Metal-binding</keyword>
<proteinExistence type="predicted"/>
<protein>
    <recommendedName>
        <fullName evidence="10">BTB domain-containing protein</fullName>
    </recommendedName>
</protein>
<reference evidence="11" key="3">
    <citation type="submission" date="2025-09" db="UniProtKB">
        <authorList>
            <consortium name="Ensembl"/>
        </authorList>
    </citation>
    <scope>IDENTIFICATION</scope>
</reference>
<evidence type="ECO:0000256" key="4">
    <source>
        <dbReference type="ARBA" id="ARBA00022771"/>
    </source>
</evidence>
<evidence type="ECO:0000256" key="9">
    <source>
        <dbReference type="ARBA" id="ARBA00023242"/>
    </source>
</evidence>
<dbReference type="PROSITE" id="PS50097">
    <property type="entry name" value="BTB"/>
    <property type="match status" value="1"/>
</dbReference>
<keyword evidence="7" id="KW-0238">DNA-binding</keyword>
<evidence type="ECO:0000256" key="5">
    <source>
        <dbReference type="ARBA" id="ARBA00022833"/>
    </source>
</evidence>
<keyword evidence="6" id="KW-0805">Transcription regulation</keyword>
<evidence type="ECO:0000256" key="3">
    <source>
        <dbReference type="ARBA" id="ARBA00022737"/>
    </source>
</evidence>
<dbReference type="InterPro" id="IPR050457">
    <property type="entry name" value="ZnFinger_BTB_dom_contain"/>
</dbReference>
<dbReference type="GO" id="GO:0000978">
    <property type="term" value="F:RNA polymerase II cis-regulatory region sequence-specific DNA binding"/>
    <property type="evidence" value="ECO:0007669"/>
    <property type="project" value="TreeGrafter"/>
</dbReference>
<dbReference type="GO" id="GO:0000981">
    <property type="term" value="F:DNA-binding transcription factor activity, RNA polymerase II-specific"/>
    <property type="evidence" value="ECO:0007669"/>
    <property type="project" value="TreeGrafter"/>
</dbReference>
<dbReference type="Ensembl" id="ENSMMDT00005023776.1">
    <property type="protein sequence ID" value="ENSMMDP00005023270.1"/>
    <property type="gene ID" value="ENSMMDG00005011234.1"/>
</dbReference>
<evidence type="ECO:0000256" key="2">
    <source>
        <dbReference type="ARBA" id="ARBA00022723"/>
    </source>
</evidence>
<evidence type="ECO:0000313" key="12">
    <source>
        <dbReference type="Proteomes" id="UP000472263"/>
    </source>
</evidence>
<reference evidence="11" key="2">
    <citation type="submission" date="2025-08" db="UniProtKB">
        <authorList>
            <consortium name="Ensembl"/>
        </authorList>
    </citation>
    <scope>IDENTIFICATION</scope>
</reference>
<dbReference type="Gene3D" id="3.30.710.10">
    <property type="entry name" value="Potassium Channel Kv1.1, Chain A"/>
    <property type="match status" value="1"/>
</dbReference>
<dbReference type="InParanoid" id="A0A667Y071"/>
<reference evidence="11" key="1">
    <citation type="submission" date="2019-06" db="EMBL/GenBank/DDBJ databases">
        <authorList>
            <consortium name="Wellcome Sanger Institute Data Sharing"/>
        </authorList>
    </citation>
    <scope>NUCLEOTIDE SEQUENCE [LARGE SCALE GENOMIC DNA]</scope>
</reference>
<dbReference type="InterPro" id="IPR011333">
    <property type="entry name" value="SKP1/BTB/POZ_sf"/>
</dbReference>
<keyword evidence="5" id="KW-0862">Zinc</keyword>
<dbReference type="GO" id="GO:0005634">
    <property type="term" value="C:nucleus"/>
    <property type="evidence" value="ECO:0007669"/>
    <property type="project" value="UniProtKB-SubCell"/>
</dbReference>
<evidence type="ECO:0000259" key="10">
    <source>
        <dbReference type="PROSITE" id="PS50097"/>
    </source>
</evidence>
<dbReference type="PANTHER" id="PTHR46105">
    <property type="entry name" value="AGAP004733-PA"/>
    <property type="match status" value="1"/>
</dbReference>
<evidence type="ECO:0000256" key="1">
    <source>
        <dbReference type="ARBA" id="ARBA00004123"/>
    </source>
</evidence>
<evidence type="ECO:0000256" key="7">
    <source>
        <dbReference type="ARBA" id="ARBA00023125"/>
    </source>
</evidence>
<keyword evidence="8" id="KW-0804">Transcription</keyword>
<keyword evidence="9" id="KW-0539">Nucleus</keyword>
<dbReference type="GeneTree" id="ENSGT00940000158052"/>